<dbReference type="PROSITE" id="PS51257">
    <property type="entry name" value="PROKAR_LIPOPROTEIN"/>
    <property type="match status" value="1"/>
</dbReference>
<keyword evidence="3" id="KW-1185">Reference proteome</keyword>
<feature type="transmembrane region" description="Helical" evidence="1">
    <location>
        <begin position="30"/>
        <end position="51"/>
    </location>
</feature>
<dbReference type="Proteomes" id="UP000614058">
    <property type="component" value="Unassembled WGS sequence"/>
</dbReference>
<name>A0ABS1BVX2_9NEIS</name>
<sequence>MQKIASFFGWLAFWAWLILGACICFLPYVGVKITYVCLPVGVIGTAIWWILSPDEKQENENNE</sequence>
<comment type="caution">
    <text evidence="2">The sequence shown here is derived from an EMBL/GenBank/DDBJ whole genome shotgun (WGS) entry which is preliminary data.</text>
</comment>
<proteinExistence type="predicted"/>
<keyword evidence="1" id="KW-0472">Membrane</keyword>
<evidence type="ECO:0008006" key="4">
    <source>
        <dbReference type="Google" id="ProtNLM"/>
    </source>
</evidence>
<keyword evidence="1" id="KW-1133">Transmembrane helix</keyword>
<evidence type="ECO:0000313" key="3">
    <source>
        <dbReference type="Proteomes" id="UP000614058"/>
    </source>
</evidence>
<evidence type="ECO:0000256" key="1">
    <source>
        <dbReference type="SAM" id="Phobius"/>
    </source>
</evidence>
<gene>
    <name evidence="2" type="ORF">JDW22_12975</name>
</gene>
<dbReference type="RefSeq" id="WP_200523389.1">
    <property type="nucleotide sequence ID" value="NZ_JAEHNZ010000006.1"/>
</dbReference>
<keyword evidence="1" id="KW-0812">Transmembrane</keyword>
<protein>
    <recommendedName>
        <fullName evidence="4">Inner membrane protein</fullName>
    </recommendedName>
</protein>
<evidence type="ECO:0000313" key="2">
    <source>
        <dbReference type="EMBL" id="MBK0397457.1"/>
    </source>
</evidence>
<dbReference type="EMBL" id="JAEHNZ010000006">
    <property type="protein sequence ID" value="MBK0397457.1"/>
    <property type="molecule type" value="Genomic_DNA"/>
</dbReference>
<reference evidence="2 3" key="1">
    <citation type="journal article" date="2021" name="Pathogens">
        <title>Isolation and Characterization of Kingella bonacorsii sp. nov., A Novel Kingella Species Detected in a Stable Periodontitis Subject.</title>
        <authorList>
            <person name="Antezack A."/>
            <person name="Boxberger M."/>
            <person name="Rolland C."/>
            <person name="Monnet-Corti V."/>
            <person name="La Scola B."/>
        </authorList>
    </citation>
    <scope>NUCLEOTIDE SEQUENCE [LARGE SCALE GENOMIC DNA]</scope>
    <source>
        <strain evidence="2 3">Marseille-Q4569</strain>
    </source>
</reference>
<organism evidence="2 3">
    <name type="scientific">Kingella bonacorsii</name>
    <dbReference type="NCBI Taxonomy" id="2796361"/>
    <lineage>
        <taxon>Bacteria</taxon>
        <taxon>Pseudomonadati</taxon>
        <taxon>Pseudomonadota</taxon>
        <taxon>Betaproteobacteria</taxon>
        <taxon>Neisseriales</taxon>
        <taxon>Neisseriaceae</taxon>
        <taxon>Kingella</taxon>
    </lineage>
</organism>
<accession>A0ABS1BVX2</accession>